<dbReference type="InterPro" id="IPR042176">
    <property type="entry name" value="Pantoate_ligase_C"/>
</dbReference>
<evidence type="ECO:0000256" key="1">
    <source>
        <dbReference type="ARBA" id="ARBA00004990"/>
    </source>
</evidence>
<comment type="caution">
    <text evidence="8">Lacks conserved residue(s) required for the propagation of feature annotation.</text>
</comment>
<dbReference type="CDD" id="cd00560">
    <property type="entry name" value="PanC"/>
    <property type="match status" value="1"/>
</dbReference>
<name>A0ABS5XHJ1_9GAMM</name>
<accession>A0ABS5XHJ1</accession>
<evidence type="ECO:0000256" key="2">
    <source>
        <dbReference type="ARBA" id="ARBA00009256"/>
    </source>
</evidence>
<sequence>MQIARTVSCLRAAIADLRRTGGRVVLVPTMGALHDGHLALVNAAAMRAEHVVVSIFVNPRQFGPNEDYADYPRQEQTDLRLLEDAGVSLVWAPSVETMYPAGYATSVSVSGVTRDLDGATRPGHFEGVATVVLKLFNQVRPDVAIFGEKDFQQLAMVRRLAHDLDTGVEVVGCPTDRAEDGLALSSRNAYLSPDQRINAATIPRVLGAAAESLRMGEPVSQTLLTAKSRLEQAGFSPIDYLDLRDAATLEPVDILLSPARLMVAAWLGTTRLIDNMAV</sequence>
<evidence type="ECO:0000256" key="6">
    <source>
        <dbReference type="ARBA" id="ARBA00022840"/>
    </source>
</evidence>
<dbReference type="InterPro" id="IPR003721">
    <property type="entry name" value="Pantoate_ligase"/>
</dbReference>
<feature type="binding site" evidence="8">
    <location>
        <begin position="184"/>
        <end position="187"/>
    </location>
    <ligand>
        <name>ATP</name>
        <dbReference type="ChEBI" id="CHEBI:30616"/>
    </ligand>
</feature>
<feature type="binding site" evidence="8">
    <location>
        <begin position="147"/>
        <end position="150"/>
    </location>
    <ligand>
        <name>ATP</name>
        <dbReference type="ChEBI" id="CHEBI:30616"/>
    </ligand>
</feature>
<evidence type="ECO:0000256" key="5">
    <source>
        <dbReference type="ARBA" id="ARBA00022741"/>
    </source>
</evidence>
<dbReference type="GO" id="GO:0016874">
    <property type="term" value="F:ligase activity"/>
    <property type="evidence" value="ECO:0007669"/>
    <property type="project" value="UniProtKB-KW"/>
</dbReference>
<evidence type="ECO:0000256" key="7">
    <source>
        <dbReference type="ARBA" id="ARBA00048258"/>
    </source>
</evidence>
<dbReference type="EC" id="6.3.2.1" evidence="8"/>
<reference evidence="9 10" key="1">
    <citation type="submission" date="2021-04" db="EMBL/GenBank/DDBJ databases">
        <title>Pseudomonas boanensis sp. nov., a bacterium isolated from river water used for household purposes in Boane District, Mozambique.</title>
        <authorList>
            <person name="Nicklasson M."/>
            <person name="Martin-Rodriguez A.J."/>
            <person name="Thorell K."/>
            <person name="Neves L."/>
            <person name="Mussagy A."/>
            <person name="Rydberg H.A."/>
            <person name="Hernroth B."/>
            <person name="Svensson-Stadler L."/>
            <person name="Sjoling A."/>
        </authorList>
    </citation>
    <scope>NUCLEOTIDE SEQUENCE [LARGE SCALE GENOMIC DNA]</scope>
    <source>
        <strain evidence="9 10">DB1</strain>
    </source>
</reference>
<comment type="similarity">
    <text evidence="2 8">Belongs to the pantothenate synthetase family.</text>
</comment>
<dbReference type="NCBIfam" id="TIGR00125">
    <property type="entry name" value="cyt_tran_rel"/>
    <property type="match status" value="1"/>
</dbReference>
<comment type="catalytic activity">
    <reaction evidence="7 8">
        <text>(R)-pantoate + beta-alanine + ATP = (R)-pantothenate + AMP + diphosphate + H(+)</text>
        <dbReference type="Rhea" id="RHEA:10912"/>
        <dbReference type="ChEBI" id="CHEBI:15378"/>
        <dbReference type="ChEBI" id="CHEBI:15980"/>
        <dbReference type="ChEBI" id="CHEBI:29032"/>
        <dbReference type="ChEBI" id="CHEBI:30616"/>
        <dbReference type="ChEBI" id="CHEBI:33019"/>
        <dbReference type="ChEBI" id="CHEBI:57966"/>
        <dbReference type="ChEBI" id="CHEBI:456215"/>
        <dbReference type="EC" id="6.3.2.1"/>
    </reaction>
</comment>
<evidence type="ECO:0000313" key="9">
    <source>
        <dbReference type="EMBL" id="MBT8767159.1"/>
    </source>
</evidence>
<dbReference type="Gene3D" id="3.40.50.620">
    <property type="entry name" value="HUPs"/>
    <property type="match status" value="1"/>
</dbReference>
<evidence type="ECO:0000313" key="10">
    <source>
        <dbReference type="Proteomes" id="UP001519667"/>
    </source>
</evidence>
<gene>
    <name evidence="8 9" type="primary">panC</name>
    <name evidence="9" type="ORF">J7302_13680</name>
</gene>
<comment type="caution">
    <text evidence="9">The sequence shown here is derived from an EMBL/GenBank/DDBJ whole genome shotgun (WGS) entry which is preliminary data.</text>
</comment>
<dbReference type="RefSeq" id="WP_081608113.1">
    <property type="nucleotide sequence ID" value="NZ_JAGTIS010000006.1"/>
</dbReference>
<protein>
    <recommendedName>
        <fullName evidence="8">Pantothenate synthetase</fullName>
        <shortName evidence="8">PS</shortName>
        <ecNumber evidence="8">6.3.2.1</ecNumber>
    </recommendedName>
    <alternativeName>
        <fullName evidence="8">Pantoate--beta-alanine ligase</fullName>
    </alternativeName>
    <alternativeName>
        <fullName evidence="8">Pantoate-activating enzyme</fullName>
    </alternativeName>
</protein>
<dbReference type="InterPro" id="IPR004821">
    <property type="entry name" value="Cyt_trans-like"/>
</dbReference>
<dbReference type="Proteomes" id="UP001519667">
    <property type="component" value="Unassembled WGS sequence"/>
</dbReference>
<evidence type="ECO:0000256" key="8">
    <source>
        <dbReference type="HAMAP-Rule" id="MF_00158"/>
    </source>
</evidence>
<keyword evidence="8" id="KW-0963">Cytoplasm</keyword>
<feature type="binding site" evidence="8">
    <location>
        <begin position="30"/>
        <end position="37"/>
    </location>
    <ligand>
        <name>ATP</name>
        <dbReference type="ChEBI" id="CHEBI:30616"/>
    </ligand>
</feature>
<comment type="function">
    <text evidence="8">Catalyzes the condensation of pantoate with beta-alanine in an ATP-dependent reaction via a pantoyl-adenylate intermediate.</text>
</comment>
<evidence type="ECO:0000256" key="4">
    <source>
        <dbReference type="ARBA" id="ARBA00022655"/>
    </source>
</evidence>
<evidence type="ECO:0000256" key="3">
    <source>
        <dbReference type="ARBA" id="ARBA00022598"/>
    </source>
</evidence>
<dbReference type="HAMAP" id="MF_00158">
    <property type="entry name" value="PanC"/>
    <property type="match status" value="1"/>
</dbReference>
<dbReference type="PANTHER" id="PTHR21299">
    <property type="entry name" value="CYTIDYLATE KINASE/PANTOATE-BETA-ALANINE LIGASE"/>
    <property type="match status" value="1"/>
</dbReference>
<keyword evidence="5 8" id="KW-0547">Nucleotide-binding</keyword>
<feature type="binding site" evidence="8">
    <location>
        <position position="153"/>
    </location>
    <ligand>
        <name>(R)-pantoate</name>
        <dbReference type="ChEBI" id="CHEBI:15980"/>
    </ligand>
</feature>
<dbReference type="Pfam" id="PF02569">
    <property type="entry name" value="Pantoate_ligase"/>
    <property type="match status" value="1"/>
</dbReference>
<keyword evidence="4 8" id="KW-0566">Pantothenate biosynthesis</keyword>
<keyword evidence="6 8" id="KW-0067">ATP-binding</keyword>
<dbReference type="PANTHER" id="PTHR21299:SF1">
    <property type="entry name" value="PANTOATE--BETA-ALANINE LIGASE"/>
    <property type="match status" value="1"/>
</dbReference>
<comment type="subunit">
    <text evidence="8">Homodimer.</text>
</comment>
<dbReference type="EMBL" id="JAGTIS010000006">
    <property type="protein sequence ID" value="MBT8767159.1"/>
    <property type="molecule type" value="Genomic_DNA"/>
</dbReference>
<keyword evidence="3 8" id="KW-0436">Ligase</keyword>
<dbReference type="Gene3D" id="3.30.1300.10">
    <property type="entry name" value="Pantoate-beta-alanine ligase, C-terminal domain"/>
    <property type="match status" value="1"/>
</dbReference>
<dbReference type="NCBIfam" id="TIGR00018">
    <property type="entry name" value="panC"/>
    <property type="match status" value="1"/>
</dbReference>
<dbReference type="SUPFAM" id="SSF52374">
    <property type="entry name" value="Nucleotidylyl transferase"/>
    <property type="match status" value="1"/>
</dbReference>
<feature type="binding site" evidence="8">
    <location>
        <position position="61"/>
    </location>
    <ligand>
        <name>beta-alanine</name>
        <dbReference type="ChEBI" id="CHEBI:57966"/>
    </ligand>
</feature>
<comment type="subcellular location">
    <subcellularLocation>
        <location evidence="8">Cytoplasm</location>
    </subcellularLocation>
</comment>
<comment type="pathway">
    <text evidence="1 8">Cofactor biosynthesis; (R)-pantothenate biosynthesis; (R)-pantothenate from (R)-pantoate and beta-alanine: step 1/1.</text>
</comment>
<organism evidence="9 10">
    <name type="scientific">Metapseudomonas boanensis</name>
    <dbReference type="NCBI Taxonomy" id="2822138"/>
    <lineage>
        <taxon>Bacteria</taxon>
        <taxon>Pseudomonadati</taxon>
        <taxon>Pseudomonadota</taxon>
        <taxon>Gammaproteobacteria</taxon>
        <taxon>Pseudomonadales</taxon>
        <taxon>Pseudomonadaceae</taxon>
        <taxon>Metapseudomonas</taxon>
    </lineage>
</organism>
<keyword evidence="10" id="KW-1185">Reference proteome</keyword>
<feature type="active site" description="Proton donor" evidence="8">
    <location>
        <position position="37"/>
    </location>
</feature>
<dbReference type="InterPro" id="IPR014729">
    <property type="entry name" value="Rossmann-like_a/b/a_fold"/>
</dbReference>
<proteinExistence type="inferred from homology"/>
<comment type="miscellaneous">
    <text evidence="8">The reaction proceeds by a bi uni uni bi ping pong mechanism.</text>
</comment>
<feature type="binding site" evidence="8">
    <location>
        <position position="61"/>
    </location>
    <ligand>
        <name>(R)-pantoate</name>
        <dbReference type="ChEBI" id="CHEBI:15980"/>
    </ligand>
</feature>